<feature type="transmembrane region" description="Helical" evidence="2">
    <location>
        <begin position="39"/>
        <end position="63"/>
    </location>
</feature>
<feature type="transmembrane region" description="Helical" evidence="2">
    <location>
        <begin position="139"/>
        <end position="166"/>
    </location>
</feature>
<proteinExistence type="predicted"/>
<evidence type="ECO:0000256" key="2">
    <source>
        <dbReference type="SAM" id="Phobius"/>
    </source>
</evidence>
<keyword evidence="2" id="KW-1133">Transmembrane helix</keyword>
<dbReference type="InterPro" id="IPR018639">
    <property type="entry name" value="DUF2062"/>
</dbReference>
<sequence>MMLKMFRPMRLLRSRWLRPHAGLLLRRHLWHATPRGVAIGLACGVFFGILVPFGQILIAVLAAALLRGNLLIAAAGTLVTNPLTVPFVYLGAHRLGRWMFEWTSWSPGADIEAGVAAAARASESLWAQWRHFDFGTATLHLATGLATCAVAGGILAYAIGFFAICWHQQRRRAGSPATSTDTSADTSQATSQATSADTSADASSGASSTPSTTAPTAPRS</sequence>
<keyword evidence="2" id="KW-0472">Membrane</keyword>
<dbReference type="EMBL" id="CABPSC010000008">
    <property type="protein sequence ID" value="VVE06362.1"/>
    <property type="molecule type" value="Genomic_DNA"/>
</dbReference>
<reference evidence="4 5" key="1">
    <citation type="submission" date="2019-08" db="EMBL/GenBank/DDBJ databases">
        <authorList>
            <person name="Peeters C."/>
        </authorList>
    </citation>
    <scope>NUCLEOTIDE SEQUENCE [LARGE SCALE GENOMIC DNA]</scope>
    <source>
        <strain evidence="4 5">LMG 31109</strain>
    </source>
</reference>
<gene>
    <name evidence="4" type="ORF">PNO31109_02388</name>
</gene>
<keyword evidence="5" id="KW-1185">Reference proteome</keyword>
<accession>A0A5E4V255</accession>
<keyword evidence="2" id="KW-0812">Transmembrane</keyword>
<name>A0A5E4V255_9BURK</name>
<dbReference type="OrthoDB" id="5296274at2"/>
<dbReference type="Pfam" id="PF09835">
    <property type="entry name" value="DUF2062"/>
    <property type="match status" value="1"/>
</dbReference>
<feature type="region of interest" description="Disordered" evidence="1">
    <location>
        <begin position="174"/>
        <end position="220"/>
    </location>
</feature>
<dbReference type="AlphaFoldDB" id="A0A5E4V255"/>
<evidence type="ECO:0000256" key="1">
    <source>
        <dbReference type="SAM" id="MobiDB-lite"/>
    </source>
</evidence>
<dbReference type="PANTHER" id="PTHR40547">
    <property type="entry name" value="SLL0298 PROTEIN"/>
    <property type="match status" value="1"/>
</dbReference>
<feature type="domain" description="DUF2062" evidence="3">
    <location>
        <begin position="18"/>
        <end position="172"/>
    </location>
</feature>
<dbReference type="RefSeq" id="WP_150555739.1">
    <property type="nucleotide sequence ID" value="NZ_CABPSC010000008.1"/>
</dbReference>
<dbReference type="Proteomes" id="UP000367825">
    <property type="component" value="Unassembled WGS sequence"/>
</dbReference>
<evidence type="ECO:0000259" key="3">
    <source>
        <dbReference type="Pfam" id="PF09835"/>
    </source>
</evidence>
<organism evidence="4 5">
    <name type="scientific">Pandoraea nosoerga</name>
    <dbReference type="NCBI Taxonomy" id="2508296"/>
    <lineage>
        <taxon>Bacteria</taxon>
        <taxon>Pseudomonadati</taxon>
        <taxon>Pseudomonadota</taxon>
        <taxon>Betaproteobacteria</taxon>
        <taxon>Burkholderiales</taxon>
        <taxon>Burkholderiaceae</taxon>
        <taxon>Pandoraea</taxon>
    </lineage>
</organism>
<feature type="transmembrane region" description="Helical" evidence="2">
    <location>
        <begin position="70"/>
        <end position="92"/>
    </location>
</feature>
<evidence type="ECO:0000313" key="5">
    <source>
        <dbReference type="Proteomes" id="UP000367825"/>
    </source>
</evidence>
<protein>
    <recommendedName>
        <fullName evidence="3">DUF2062 domain-containing protein</fullName>
    </recommendedName>
</protein>
<dbReference type="PANTHER" id="PTHR40547:SF1">
    <property type="entry name" value="SLL0298 PROTEIN"/>
    <property type="match status" value="1"/>
</dbReference>
<evidence type="ECO:0000313" key="4">
    <source>
        <dbReference type="EMBL" id="VVE06362.1"/>
    </source>
</evidence>